<dbReference type="GO" id="GO:0006790">
    <property type="term" value="P:sulfur compound metabolic process"/>
    <property type="evidence" value="ECO:0007669"/>
    <property type="project" value="InterPro"/>
</dbReference>
<dbReference type="GO" id="GO:0005524">
    <property type="term" value="F:ATP binding"/>
    <property type="evidence" value="ECO:0007669"/>
    <property type="project" value="UniProtKB-KW"/>
</dbReference>
<dbReference type="EMBL" id="JH651384">
    <property type="protein sequence ID" value="EIJ36486.1"/>
    <property type="molecule type" value="Genomic_DNA"/>
</dbReference>
<dbReference type="AlphaFoldDB" id="A0A656HLT8"/>
<evidence type="ECO:0000256" key="6">
    <source>
        <dbReference type="ARBA" id="ARBA00023134"/>
    </source>
</evidence>
<dbReference type="NCBIfam" id="TIGR00231">
    <property type="entry name" value="small_GTP"/>
    <property type="match status" value="1"/>
</dbReference>
<sequence>MTQFVEDHGLLRLLTCGSVDDGKSTLIGRLLFDSKVILADTLHAIEKTSQKRGMQEVDLSLLTDGLQAEREQGITIDVAYRYFSTGTRKFIIADAPGHEQYTRNMVTAASTANLAIILVDARRGVLTQTRRHSCLAHLVGIPHLLVAVNKMDLVDYSEERFEEIRRDYLDFAEQLGIHDVGFLPLSALKGDMVVERGDRLDWYQGPTLMDVLETSPGVEGRLTQPFRFPVQYVCRPQDSANPELHDYRGFMGRVESGHIRVGDSVTVLPSGLTSIIKAIELGGEGLGEAITEQSVTLLLADEIDISRGDMIVKSGELPTQSKQLEATVCWLAETPLDRARTYLIRHTTRDSKAKLAGIEWRVDVNTLDKQPVEQLAMNDIARVSFKLAQPLSVDAYADNRATGAFIVIDESTNNTVGAGMVL</sequence>
<dbReference type="InterPro" id="IPR027417">
    <property type="entry name" value="P-loop_NTPase"/>
</dbReference>
<evidence type="ECO:0000256" key="5">
    <source>
        <dbReference type="ARBA" id="ARBA00022840"/>
    </source>
</evidence>
<dbReference type="Proteomes" id="UP000005317">
    <property type="component" value="Unassembled WGS sequence"/>
</dbReference>
<evidence type="ECO:0000256" key="2">
    <source>
        <dbReference type="ARBA" id="ARBA00022679"/>
    </source>
</evidence>
<dbReference type="Gene3D" id="3.40.50.300">
    <property type="entry name" value="P-loop containing nucleotide triphosphate hydrolases"/>
    <property type="match status" value="1"/>
</dbReference>
<dbReference type="InterPro" id="IPR009001">
    <property type="entry name" value="Transl_elong_EF1A/Init_IF2_C"/>
</dbReference>
<dbReference type="SUPFAM" id="SSF52540">
    <property type="entry name" value="P-loop containing nucleoside triphosphate hydrolases"/>
    <property type="match status" value="1"/>
</dbReference>
<dbReference type="InterPro" id="IPR041757">
    <property type="entry name" value="CysN_GTP-bd"/>
</dbReference>
<dbReference type="InterPro" id="IPR031157">
    <property type="entry name" value="G_TR_CS"/>
</dbReference>
<proteinExistence type="predicted"/>
<dbReference type="Pfam" id="PF22594">
    <property type="entry name" value="GTP-eEF1A_C"/>
    <property type="match status" value="1"/>
</dbReference>
<dbReference type="InterPro" id="IPR044138">
    <property type="entry name" value="CysN_II"/>
</dbReference>
<dbReference type="InterPro" id="IPR044139">
    <property type="entry name" value="CysN_NoDQ_III"/>
</dbReference>
<evidence type="ECO:0000256" key="3">
    <source>
        <dbReference type="ARBA" id="ARBA00022695"/>
    </source>
</evidence>
<dbReference type="SUPFAM" id="SSF50465">
    <property type="entry name" value="EF-Tu/eEF-1alpha/eIF2-gamma C-terminal domain"/>
    <property type="match status" value="1"/>
</dbReference>
<dbReference type="Gene3D" id="2.40.30.10">
    <property type="entry name" value="Translation factors"/>
    <property type="match status" value="2"/>
</dbReference>
<dbReference type="CDD" id="cd04095">
    <property type="entry name" value="CysN_NoDQ_III"/>
    <property type="match status" value="1"/>
</dbReference>
<dbReference type="SUPFAM" id="SSF50447">
    <property type="entry name" value="Translation proteins"/>
    <property type="match status" value="1"/>
</dbReference>
<name>A0A656HLT8_THINJ</name>
<dbReference type="Pfam" id="PF00009">
    <property type="entry name" value="GTP_EFTU"/>
    <property type="match status" value="1"/>
</dbReference>
<dbReference type="PANTHER" id="PTHR23115">
    <property type="entry name" value="TRANSLATION FACTOR"/>
    <property type="match status" value="1"/>
</dbReference>
<evidence type="ECO:0000256" key="4">
    <source>
        <dbReference type="ARBA" id="ARBA00022741"/>
    </source>
</evidence>
<keyword evidence="9" id="KW-1185">Reference proteome</keyword>
<dbReference type="OrthoDB" id="9804504at2"/>
<protein>
    <recommendedName>
        <fullName evidence="1">sulfate adenylyltransferase</fullName>
        <ecNumber evidence="1">2.7.7.4</ecNumber>
    </recommendedName>
</protein>
<dbReference type="PROSITE" id="PS51722">
    <property type="entry name" value="G_TR_2"/>
    <property type="match status" value="1"/>
</dbReference>
<keyword evidence="5" id="KW-0067">ATP-binding</keyword>
<dbReference type="GO" id="GO:0003924">
    <property type="term" value="F:GTPase activity"/>
    <property type="evidence" value="ECO:0007669"/>
    <property type="project" value="InterPro"/>
</dbReference>
<dbReference type="EC" id="2.7.7.4" evidence="1"/>
<dbReference type="CDD" id="cd04166">
    <property type="entry name" value="CysN_ATPS"/>
    <property type="match status" value="1"/>
</dbReference>
<organism evidence="8 9">
    <name type="scientific">Thiothrix nivea (strain ATCC 35100 / DSM 5205 / JP2)</name>
    <dbReference type="NCBI Taxonomy" id="870187"/>
    <lineage>
        <taxon>Bacteria</taxon>
        <taxon>Pseudomonadati</taxon>
        <taxon>Pseudomonadota</taxon>
        <taxon>Gammaproteobacteria</taxon>
        <taxon>Thiotrichales</taxon>
        <taxon>Thiotrichaceae</taxon>
        <taxon>Thiothrix</taxon>
    </lineage>
</organism>
<keyword evidence="2 8" id="KW-0808">Transferase</keyword>
<dbReference type="RefSeq" id="WP_002710358.1">
    <property type="nucleotide sequence ID" value="NZ_JH651384.1"/>
</dbReference>
<dbReference type="InterPro" id="IPR011779">
    <property type="entry name" value="SO4_adenylTrfase_lsu"/>
</dbReference>
<gene>
    <name evidence="8" type="ORF">Thini_3987</name>
</gene>
<dbReference type="CDD" id="cd03695">
    <property type="entry name" value="CysN_NodQ_II"/>
    <property type="match status" value="1"/>
</dbReference>
<dbReference type="InterPro" id="IPR050100">
    <property type="entry name" value="TRAFAC_GTPase_members"/>
</dbReference>
<keyword evidence="4" id="KW-0547">Nucleotide-binding</keyword>
<dbReference type="GO" id="GO:0004781">
    <property type="term" value="F:sulfate adenylyltransferase (ATP) activity"/>
    <property type="evidence" value="ECO:0007669"/>
    <property type="project" value="UniProtKB-EC"/>
</dbReference>
<evidence type="ECO:0000313" key="8">
    <source>
        <dbReference type="EMBL" id="EIJ36486.1"/>
    </source>
</evidence>
<keyword evidence="6" id="KW-0342">GTP-binding</keyword>
<dbReference type="InterPro" id="IPR000795">
    <property type="entry name" value="T_Tr_GTP-bd_dom"/>
</dbReference>
<reference evidence="9" key="1">
    <citation type="journal article" date="2011" name="Stand. Genomic Sci.">
        <title>Genome sequence of the filamentous, gliding Thiothrix nivea neotype strain (JP2(T)).</title>
        <authorList>
            <person name="Lapidus A."/>
            <person name="Nolan M."/>
            <person name="Lucas S."/>
            <person name="Glavina Del Rio T."/>
            <person name="Tice H."/>
            <person name="Cheng J.F."/>
            <person name="Tapia R."/>
            <person name="Han C."/>
            <person name="Goodwin L."/>
            <person name="Pitluck S."/>
            <person name="Liolios K."/>
            <person name="Pagani I."/>
            <person name="Ivanova N."/>
            <person name="Huntemann M."/>
            <person name="Mavromatis K."/>
            <person name="Mikhailova N."/>
            <person name="Pati A."/>
            <person name="Chen A."/>
            <person name="Palaniappan K."/>
            <person name="Land M."/>
            <person name="Brambilla E.M."/>
            <person name="Rohde M."/>
            <person name="Abt B."/>
            <person name="Verbarg S."/>
            <person name="Goker M."/>
            <person name="Bristow J."/>
            <person name="Eisen J.A."/>
            <person name="Markowitz V."/>
            <person name="Hugenholtz P."/>
            <person name="Kyrpides N.C."/>
            <person name="Klenk H.P."/>
            <person name="Woyke T."/>
        </authorList>
    </citation>
    <scope>NUCLEOTIDE SEQUENCE [LARGE SCALE GENOMIC DNA]</scope>
    <source>
        <strain evidence="9">ATCC 35100 / DSM 5205 / JP2</strain>
    </source>
</reference>
<dbReference type="GO" id="GO:0005525">
    <property type="term" value="F:GTP binding"/>
    <property type="evidence" value="ECO:0007669"/>
    <property type="project" value="UniProtKB-KW"/>
</dbReference>
<keyword evidence="3 8" id="KW-0548">Nucleotidyltransferase</keyword>
<dbReference type="InterPro" id="IPR005225">
    <property type="entry name" value="Small_GTP-bd"/>
</dbReference>
<dbReference type="InterPro" id="IPR009000">
    <property type="entry name" value="Transl_B-barrel_sf"/>
</dbReference>
<feature type="domain" description="Tr-type G" evidence="7">
    <location>
        <begin position="8"/>
        <end position="223"/>
    </location>
</feature>
<dbReference type="FunFam" id="3.40.50.300:FF:000119">
    <property type="entry name" value="Sulfate adenylyltransferase subunit 1"/>
    <property type="match status" value="1"/>
</dbReference>
<dbReference type="PROSITE" id="PS00301">
    <property type="entry name" value="G_TR_1"/>
    <property type="match status" value="1"/>
</dbReference>
<evidence type="ECO:0000259" key="7">
    <source>
        <dbReference type="PROSITE" id="PS51722"/>
    </source>
</evidence>
<accession>A0A656HLT8</accession>
<evidence type="ECO:0000256" key="1">
    <source>
        <dbReference type="ARBA" id="ARBA00012391"/>
    </source>
</evidence>
<dbReference type="NCBIfam" id="TIGR02034">
    <property type="entry name" value="CysN"/>
    <property type="match status" value="1"/>
</dbReference>
<evidence type="ECO:0000313" key="9">
    <source>
        <dbReference type="Proteomes" id="UP000005317"/>
    </source>
</evidence>
<dbReference type="InterPro" id="IPR054696">
    <property type="entry name" value="GTP-eEF1A_C"/>
</dbReference>
<dbReference type="PRINTS" id="PR00315">
    <property type="entry name" value="ELONGATNFCT"/>
</dbReference>